<organism evidence="1">
    <name type="scientific">hydrothermal vent metagenome</name>
    <dbReference type="NCBI Taxonomy" id="652676"/>
    <lineage>
        <taxon>unclassified sequences</taxon>
        <taxon>metagenomes</taxon>
        <taxon>ecological metagenomes</taxon>
    </lineage>
</organism>
<name>A0A3B1AR84_9ZZZZ</name>
<evidence type="ECO:0008006" key="2">
    <source>
        <dbReference type="Google" id="ProtNLM"/>
    </source>
</evidence>
<reference evidence="1" key="1">
    <citation type="submission" date="2018-06" db="EMBL/GenBank/DDBJ databases">
        <authorList>
            <person name="Zhirakovskaya E."/>
        </authorList>
    </citation>
    <scope>NUCLEOTIDE SEQUENCE</scope>
</reference>
<accession>A0A3B1AR84</accession>
<gene>
    <name evidence="1" type="ORF">MNBD_GAMMA19-2051</name>
</gene>
<dbReference type="EMBL" id="UOFV01000307">
    <property type="protein sequence ID" value="VAX02354.1"/>
    <property type="molecule type" value="Genomic_DNA"/>
</dbReference>
<sequence>MNGCLKNAQDCLCIQSVSLKKSKIFVRDEIDPPAFERDETAPQSFRTVVRVKEISLAGPDGKDVWDYRFFYSAGVRLIYLEEEKESTKDDYKPILEIAVVFEAKYLSKKQLAEEEQKAFSVDNVGYHVWPYWREYVQSSCARTGFSPAIEVPVYIIPGKEKNSEPAKEA</sequence>
<evidence type="ECO:0000313" key="1">
    <source>
        <dbReference type="EMBL" id="VAX02354.1"/>
    </source>
</evidence>
<dbReference type="InterPro" id="IPR035958">
    <property type="entry name" value="SecB-like_sf"/>
</dbReference>
<dbReference type="SUPFAM" id="SSF54611">
    <property type="entry name" value="SecB-like"/>
    <property type="match status" value="1"/>
</dbReference>
<protein>
    <recommendedName>
        <fullName evidence="2">Preprotein translocase subunit SecB</fullName>
    </recommendedName>
</protein>
<dbReference type="AlphaFoldDB" id="A0A3B1AR84"/>
<proteinExistence type="predicted"/>